<dbReference type="PANTHER" id="PTHR43031">
    <property type="entry name" value="FAD-DEPENDENT OXIDOREDUCTASE"/>
    <property type="match status" value="1"/>
</dbReference>
<organism evidence="2 3">
    <name type="scientific">Spiroplasma ixodetis</name>
    <dbReference type="NCBI Taxonomy" id="2141"/>
    <lineage>
        <taxon>Bacteria</taxon>
        <taxon>Bacillati</taxon>
        <taxon>Mycoplasmatota</taxon>
        <taxon>Mollicutes</taxon>
        <taxon>Entomoplasmatales</taxon>
        <taxon>Spiroplasmataceae</taxon>
        <taxon>Spiroplasma</taxon>
    </lineage>
</organism>
<keyword evidence="3" id="KW-1185">Reference proteome</keyword>
<dbReference type="SMART" id="SM00450">
    <property type="entry name" value="RHOD"/>
    <property type="match status" value="1"/>
</dbReference>
<dbReference type="EMBL" id="AP026933">
    <property type="protein sequence ID" value="BDT03006.1"/>
    <property type="molecule type" value="Genomic_DNA"/>
</dbReference>
<dbReference type="Gene3D" id="3.40.250.10">
    <property type="entry name" value="Rhodanese-like domain"/>
    <property type="match status" value="1"/>
</dbReference>
<dbReference type="InterPro" id="IPR050229">
    <property type="entry name" value="GlpE_sulfurtransferase"/>
</dbReference>
<dbReference type="RefSeq" id="WP_281749170.1">
    <property type="nucleotide sequence ID" value="NZ_AP026933.1"/>
</dbReference>
<dbReference type="PROSITE" id="PS50206">
    <property type="entry name" value="RHODANESE_3"/>
    <property type="match status" value="1"/>
</dbReference>
<reference evidence="2 3" key="1">
    <citation type="journal article" date="2022" name="Front. Microbiol.">
        <title>Male-killing mechanisms vary between Spiroplasma species.</title>
        <authorList>
            <person name="Arai H."/>
            <person name="Inoue M."/>
            <person name="Kageyama D."/>
        </authorList>
    </citation>
    <scope>NUCLEOTIDE SEQUENCE [LARGE SCALE GENOMIC DNA]</scope>
    <source>
        <strain evidence="3">sHm</strain>
    </source>
</reference>
<dbReference type="PANTHER" id="PTHR43031:SF1">
    <property type="entry name" value="PYRIDINE NUCLEOTIDE-DISULPHIDE OXIDOREDUCTASE"/>
    <property type="match status" value="1"/>
</dbReference>
<dbReference type="InterPro" id="IPR036873">
    <property type="entry name" value="Rhodanese-like_dom_sf"/>
</dbReference>
<dbReference type="CDD" id="cd00158">
    <property type="entry name" value="RHOD"/>
    <property type="match status" value="1"/>
</dbReference>
<evidence type="ECO:0000259" key="1">
    <source>
        <dbReference type="PROSITE" id="PS50206"/>
    </source>
</evidence>
<dbReference type="SUPFAM" id="SSF52821">
    <property type="entry name" value="Rhodanese/Cell cycle control phosphatase"/>
    <property type="match status" value="1"/>
</dbReference>
<name>A0ABM8BT35_9MOLU</name>
<proteinExistence type="predicted"/>
<evidence type="ECO:0000313" key="3">
    <source>
        <dbReference type="Proteomes" id="UP001163387"/>
    </source>
</evidence>
<feature type="domain" description="Rhodanese" evidence="1">
    <location>
        <begin position="20"/>
        <end position="110"/>
    </location>
</feature>
<sequence>MFKHKIQNEISISNKDFDKIKNKALIIDVRDVAEYQILKKITNDNGELNIVNIPYYDLIKNPSKYIESKNQVIITICNAGNRSTAAALTLRELGYTNTYVLINGIYGYYKK</sequence>
<accession>A0ABM8BT35</accession>
<dbReference type="Pfam" id="PF00581">
    <property type="entry name" value="Rhodanese"/>
    <property type="match status" value="1"/>
</dbReference>
<gene>
    <name evidence="2" type="ORF">SHM_06520</name>
</gene>
<evidence type="ECO:0000313" key="2">
    <source>
        <dbReference type="EMBL" id="BDT03006.1"/>
    </source>
</evidence>
<dbReference type="Proteomes" id="UP001163387">
    <property type="component" value="Chromosome"/>
</dbReference>
<dbReference type="InterPro" id="IPR001763">
    <property type="entry name" value="Rhodanese-like_dom"/>
</dbReference>
<protein>
    <recommendedName>
        <fullName evidence="1">Rhodanese domain-containing protein</fullName>
    </recommendedName>
</protein>